<sequence length="129" mass="14817">MAPEVLDESLNIDAFDSFKMADMYSLGLVFWEMCRRCATGNKLSAADDYVLPYHDSVPSDPSFEDMHEVVCVKKIRPHISTRWLSEEVLRTLSKQMQECWHPNPVVRLTALRVKKTLCKLDADNTVKIV</sequence>
<dbReference type="EMBL" id="OD578353">
    <property type="protein sequence ID" value="CAD7450766.1"/>
    <property type="molecule type" value="Genomic_DNA"/>
</dbReference>
<evidence type="ECO:0000256" key="8">
    <source>
        <dbReference type="ARBA" id="ARBA00022741"/>
    </source>
</evidence>
<keyword evidence="11" id="KW-1133">Transmembrane helix</keyword>
<dbReference type="InterPro" id="IPR000719">
    <property type="entry name" value="Prot_kinase_dom"/>
</dbReference>
<keyword evidence="12" id="KW-0472">Membrane</keyword>
<dbReference type="PANTHER" id="PTHR23255:SF68">
    <property type="entry name" value="RECEPTOR PROTEIN SERINE_THREONINE KINASE"/>
    <property type="match status" value="1"/>
</dbReference>
<keyword evidence="9" id="KW-0418">Kinase</keyword>
<protein>
    <recommendedName>
        <fullName evidence="3">receptor protein serine/threonine kinase</fullName>
        <ecNumber evidence="3">2.7.11.30</ecNumber>
    </recommendedName>
</protein>
<dbReference type="AlphaFoldDB" id="A0A7R9FDU4"/>
<keyword evidence="13" id="KW-0675">Receptor</keyword>
<evidence type="ECO:0000256" key="9">
    <source>
        <dbReference type="ARBA" id="ARBA00022777"/>
    </source>
</evidence>
<evidence type="ECO:0000256" key="2">
    <source>
        <dbReference type="ARBA" id="ARBA00009605"/>
    </source>
</evidence>
<evidence type="ECO:0000313" key="15">
    <source>
        <dbReference type="EMBL" id="CAD7450766.1"/>
    </source>
</evidence>
<organism evidence="15">
    <name type="scientific">Timema bartmani</name>
    <dbReference type="NCBI Taxonomy" id="61472"/>
    <lineage>
        <taxon>Eukaryota</taxon>
        <taxon>Metazoa</taxon>
        <taxon>Ecdysozoa</taxon>
        <taxon>Arthropoda</taxon>
        <taxon>Hexapoda</taxon>
        <taxon>Insecta</taxon>
        <taxon>Pterygota</taxon>
        <taxon>Neoptera</taxon>
        <taxon>Polyneoptera</taxon>
        <taxon>Phasmatodea</taxon>
        <taxon>Timematodea</taxon>
        <taxon>Timematoidea</taxon>
        <taxon>Timematidae</taxon>
        <taxon>Timema</taxon>
    </lineage>
</organism>
<evidence type="ECO:0000256" key="4">
    <source>
        <dbReference type="ARBA" id="ARBA00022527"/>
    </source>
</evidence>
<keyword evidence="5" id="KW-0808">Transferase</keyword>
<dbReference type="GO" id="GO:0004675">
    <property type="term" value="F:transmembrane receptor protein serine/threonine kinase activity"/>
    <property type="evidence" value="ECO:0007669"/>
    <property type="project" value="UniProtKB-EC"/>
</dbReference>
<comment type="subcellular location">
    <subcellularLocation>
        <location evidence="1">Membrane</location>
        <topology evidence="1">Single-pass type I membrane protein</topology>
    </subcellularLocation>
</comment>
<comment type="similarity">
    <text evidence="2">Belongs to the protein kinase superfamily. TKL Ser/Thr protein kinase family. TGFB receptor subfamily.</text>
</comment>
<keyword evidence="6" id="KW-0812">Transmembrane</keyword>
<evidence type="ECO:0000259" key="14">
    <source>
        <dbReference type="PROSITE" id="PS50011"/>
    </source>
</evidence>
<evidence type="ECO:0000256" key="6">
    <source>
        <dbReference type="ARBA" id="ARBA00022692"/>
    </source>
</evidence>
<proteinExistence type="inferred from homology"/>
<evidence type="ECO:0000256" key="5">
    <source>
        <dbReference type="ARBA" id="ARBA00022679"/>
    </source>
</evidence>
<keyword evidence="10" id="KW-0067">ATP-binding</keyword>
<dbReference type="InterPro" id="IPR011009">
    <property type="entry name" value="Kinase-like_dom_sf"/>
</dbReference>
<evidence type="ECO:0000256" key="3">
    <source>
        <dbReference type="ARBA" id="ARBA00012401"/>
    </source>
</evidence>
<evidence type="ECO:0000256" key="13">
    <source>
        <dbReference type="ARBA" id="ARBA00023170"/>
    </source>
</evidence>
<evidence type="ECO:0000256" key="7">
    <source>
        <dbReference type="ARBA" id="ARBA00022729"/>
    </source>
</evidence>
<gene>
    <name evidence="15" type="ORF">TBIB3V08_LOCUS13035</name>
</gene>
<name>A0A7R9FDU4_9NEOP</name>
<evidence type="ECO:0000256" key="1">
    <source>
        <dbReference type="ARBA" id="ARBA00004479"/>
    </source>
</evidence>
<feature type="domain" description="Protein kinase" evidence="14">
    <location>
        <begin position="1"/>
        <end position="117"/>
    </location>
</feature>
<evidence type="ECO:0000256" key="11">
    <source>
        <dbReference type="ARBA" id="ARBA00022989"/>
    </source>
</evidence>
<evidence type="ECO:0000256" key="10">
    <source>
        <dbReference type="ARBA" id="ARBA00022840"/>
    </source>
</evidence>
<dbReference type="GO" id="GO:0005886">
    <property type="term" value="C:plasma membrane"/>
    <property type="evidence" value="ECO:0007669"/>
    <property type="project" value="TreeGrafter"/>
</dbReference>
<dbReference type="Gene3D" id="1.10.510.10">
    <property type="entry name" value="Transferase(Phosphotransferase) domain 1"/>
    <property type="match status" value="1"/>
</dbReference>
<dbReference type="GO" id="GO:0005524">
    <property type="term" value="F:ATP binding"/>
    <property type="evidence" value="ECO:0007669"/>
    <property type="project" value="UniProtKB-KW"/>
</dbReference>
<dbReference type="PANTHER" id="PTHR23255">
    <property type="entry name" value="TRANSFORMING GROWTH FACTOR-BETA RECEPTOR TYPE I AND II"/>
    <property type="match status" value="1"/>
</dbReference>
<dbReference type="EC" id="2.7.11.30" evidence="3"/>
<keyword evidence="7" id="KW-0732">Signal</keyword>
<reference evidence="15" key="1">
    <citation type="submission" date="2020-11" db="EMBL/GenBank/DDBJ databases">
        <authorList>
            <person name="Tran Van P."/>
        </authorList>
    </citation>
    <scope>NUCLEOTIDE SEQUENCE</scope>
</reference>
<evidence type="ECO:0000256" key="12">
    <source>
        <dbReference type="ARBA" id="ARBA00023136"/>
    </source>
</evidence>
<dbReference type="SUPFAM" id="SSF56112">
    <property type="entry name" value="Protein kinase-like (PK-like)"/>
    <property type="match status" value="1"/>
</dbReference>
<accession>A0A7R9FDU4</accession>
<dbReference type="GO" id="GO:0071363">
    <property type="term" value="P:cellular response to growth factor stimulus"/>
    <property type="evidence" value="ECO:0007669"/>
    <property type="project" value="TreeGrafter"/>
</dbReference>
<dbReference type="InterPro" id="IPR000333">
    <property type="entry name" value="TGFB_receptor"/>
</dbReference>
<keyword evidence="4" id="KW-0723">Serine/threonine-protein kinase</keyword>
<keyword evidence="8" id="KW-0547">Nucleotide-binding</keyword>
<dbReference type="GO" id="GO:0043235">
    <property type="term" value="C:receptor complex"/>
    <property type="evidence" value="ECO:0007669"/>
    <property type="project" value="TreeGrafter"/>
</dbReference>
<dbReference type="PROSITE" id="PS50011">
    <property type="entry name" value="PROTEIN_KINASE_DOM"/>
    <property type="match status" value="1"/>
</dbReference>